<reference evidence="1 2" key="1">
    <citation type="submission" date="2024-10" db="EMBL/GenBank/DDBJ databases">
        <title>Updated reference genomes for cyclostephanoid diatoms.</title>
        <authorList>
            <person name="Roberts W.R."/>
            <person name="Alverson A.J."/>
        </authorList>
    </citation>
    <scope>NUCLEOTIDE SEQUENCE [LARGE SCALE GENOMIC DNA]</scope>
    <source>
        <strain evidence="1 2">AJA010-31</strain>
    </source>
</reference>
<keyword evidence="2" id="KW-1185">Reference proteome</keyword>
<accession>A0ABD3P3Q5</accession>
<evidence type="ECO:0000313" key="1">
    <source>
        <dbReference type="EMBL" id="KAL3782302.1"/>
    </source>
</evidence>
<gene>
    <name evidence="1" type="ORF">ACHAWO_009332</name>
</gene>
<name>A0ABD3P3Q5_9STRA</name>
<organism evidence="1 2">
    <name type="scientific">Cyclotella atomus</name>
    <dbReference type="NCBI Taxonomy" id="382360"/>
    <lineage>
        <taxon>Eukaryota</taxon>
        <taxon>Sar</taxon>
        <taxon>Stramenopiles</taxon>
        <taxon>Ochrophyta</taxon>
        <taxon>Bacillariophyta</taxon>
        <taxon>Coscinodiscophyceae</taxon>
        <taxon>Thalassiosirophycidae</taxon>
        <taxon>Stephanodiscales</taxon>
        <taxon>Stephanodiscaceae</taxon>
        <taxon>Cyclotella</taxon>
    </lineage>
</organism>
<dbReference type="Proteomes" id="UP001530400">
    <property type="component" value="Unassembled WGS sequence"/>
</dbReference>
<dbReference type="AlphaFoldDB" id="A0ABD3P3Q5"/>
<evidence type="ECO:0000313" key="2">
    <source>
        <dbReference type="Proteomes" id="UP001530400"/>
    </source>
</evidence>
<protein>
    <submittedName>
        <fullName evidence="1">Uncharacterized protein</fullName>
    </submittedName>
</protein>
<comment type="caution">
    <text evidence="1">The sequence shown here is derived from an EMBL/GenBank/DDBJ whole genome shotgun (WGS) entry which is preliminary data.</text>
</comment>
<dbReference type="EMBL" id="JALLPJ020000812">
    <property type="protein sequence ID" value="KAL3782302.1"/>
    <property type="molecule type" value="Genomic_DNA"/>
</dbReference>
<proteinExistence type="predicted"/>
<sequence length="380" mass="43209">MPGGGKDDDVFSMFNMCIASFIYHPQWLDETLHPNSEVRTTIFWSETVPDNEHCIPFVDHVVTKHLWDRTVDTPVITGLPPDILYMAQVKHLLIKFEELRLSLYADNDRIKNEILMGVEDSLDNRAVGGEGYGQLRDIHTMLETLVNRGNLPPVLPGVEQPNVTSPDIIEFECQANEEDEDEEVEITFEDAAYIHQKHLAAKTTREAAKLKMRKRKVTIGFHHGVLTPLPSDFVEYPQMNLQQLITMWLMGSPSEGIIALRQLNSKTVGYFDKEGANLSRMRRVMCAVEHFGNERGVWKPRHVKSEEYWNGVTITKLWEGICGDLLPLMETVTNYDDASKPSSKLVKADLGIYAGEPAMIDLLRRCLSGWRFDAFCLVSC</sequence>